<reference evidence="6" key="1">
    <citation type="journal article" date="2014" name="Genome Announc.">
        <title>Draft genome sequence of Weissella oryzae SG25T, isolated from fermented rice grains.</title>
        <authorList>
            <person name="Tanizawa Y."/>
            <person name="Fujisawa T."/>
            <person name="Mochizuki T."/>
            <person name="Kaminuma E."/>
            <person name="Suzuki Y."/>
            <person name="Nakamura Y."/>
            <person name="Tohno M."/>
        </authorList>
    </citation>
    <scope>NUCLEOTIDE SEQUENCE [LARGE SCALE GENOMIC DNA]</scope>
    <source>
        <strain evidence="6">DSM 25784 / JCM 18191 / LMG 30913 / SG25</strain>
    </source>
</reference>
<accession>A0A069CT56</accession>
<dbReference type="AlphaFoldDB" id="A0A069CT56"/>
<dbReference type="PANTHER" id="PTHR30258:SF2">
    <property type="entry name" value="COMG OPERON PROTEIN 1"/>
    <property type="match status" value="1"/>
</dbReference>
<evidence type="ECO:0000256" key="2">
    <source>
        <dbReference type="ARBA" id="ARBA00022741"/>
    </source>
</evidence>
<dbReference type="GO" id="GO:0005886">
    <property type="term" value="C:plasma membrane"/>
    <property type="evidence" value="ECO:0007669"/>
    <property type="project" value="TreeGrafter"/>
</dbReference>
<gene>
    <name evidence="5" type="primary">comGA</name>
    <name evidence="5" type="ORF">WOSG25_040890</name>
</gene>
<proteinExistence type="inferred from homology"/>
<dbReference type="InterPro" id="IPR001482">
    <property type="entry name" value="T2SS/T4SS_dom"/>
</dbReference>
<evidence type="ECO:0000256" key="3">
    <source>
        <dbReference type="ARBA" id="ARBA00022840"/>
    </source>
</evidence>
<dbReference type="STRING" id="1329250.WOSG25_040890"/>
<dbReference type="Gene3D" id="3.30.450.90">
    <property type="match status" value="1"/>
</dbReference>
<dbReference type="OrthoDB" id="9808272at2"/>
<evidence type="ECO:0000259" key="4">
    <source>
        <dbReference type="Pfam" id="PF00437"/>
    </source>
</evidence>
<evidence type="ECO:0000313" key="5">
    <source>
        <dbReference type="EMBL" id="GAK30649.1"/>
    </source>
</evidence>
<sequence length="304" mass="34123">MEISQIFTEYQQKACQLKSSDLYFFPGKDHYRVIILSQSNYIECDQLSLPLGQQLIQYIKYQAEMDITDCRRPQVGSWQLGFQGQTITLRVASVATVSGLESLVVRFLYPLSMLNLHFEQQYRFKRLTNSLAIKQGLILLAGQMGCGKTSTLHAALADLPSHKVVVTIEEPVEIFNANYLQFEVNPPAHLDYADLLMIALRLRANVIVIGEIRDSKTASLAIEAALSGHLVLSTIHARSTRGCWLRMLDLEVTEPLLKEAVVGLAYQKLLVKADGRLSADLDYATGGVLIKLLEQKKEFTDDIF</sequence>
<keyword evidence="3" id="KW-0067">ATP-binding</keyword>
<dbReference type="PANTHER" id="PTHR30258">
    <property type="entry name" value="TYPE II SECRETION SYSTEM PROTEIN GSPE-RELATED"/>
    <property type="match status" value="1"/>
</dbReference>
<dbReference type="GO" id="GO:0016887">
    <property type="term" value="F:ATP hydrolysis activity"/>
    <property type="evidence" value="ECO:0007669"/>
    <property type="project" value="TreeGrafter"/>
</dbReference>
<name>A0A069CT56_WEIOS</name>
<feature type="domain" description="Bacterial type II secretion system protein E" evidence="4">
    <location>
        <begin position="7"/>
        <end position="273"/>
    </location>
</feature>
<dbReference type="InterPro" id="IPR027417">
    <property type="entry name" value="P-loop_NTPase"/>
</dbReference>
<dbReference type="Gene3D" id="3.40.50.300">
    <property type="entry name" value="P-loop containing nucleotide triphosphate hydrolases"/>
    <property type="match status" value="1"/>
</dbReference>
<dbReference type="eggNOG" id="COG2804">
    <property type="taxonomic scope" value="Bacteria"/>
</dbReference>
<evidence type="ECO:0000256" key="1">
    <source>
        <dbReference type="ARBA" id="ARBA00006611"/>
    </source>
</evidence>
<keyword evidence="6" id="KW-1185">Reference proteome</keyword>
<dbReference type="Pfam" id="PF00437">
    <property type="entry name" value="T2SSE"/>
    <property type="match status" value="1"/>
</dbReference>
<dbReference type="EMBL" id="DF820487">
    <property type="protein sequence ID" value="GAK30649.1"/>
    <property type="molecule type" value="Genomic_DNA"/>
</dbReference>
<comment type="similarity">
    <text evidence="1">Belongs to the GSP E family.</text>
</comment>
<dbReference type="RefSeq" id="WP_027698742.1">
    <property type="nucleotide sequence ID" value="NZ_DF820487.1"/>
</dbReference>
<dbReference type="Proteomes" id="UP000030643">
    <property type="component" value="Unassembled WGS sequence"/>
</dbReference>
<organism evidence="5 6">
    <name type="scientific">Weissella oryzae (strain DSM 25784 / JCM 18191 / LMG 30913 / SG25)</name>
    <dbReference type="NCBI Taxonomy" id="1329250"/>
    <lineage>
        <taxon>Bacteria</taxon>
        <taxon>Bacillati</taxon>
        <taxon>Bacillota</taxon>
        <taxon>Bacilli</taxon>
        <taxon>Lactobacillales</taxon>
        <taxon>Lactobacillaceae</taxon>
        <taxon>Weissella</taxon>
    </lineage>
</organism>
<evidence type="ECO:0000313" key="6">
    <source>
        <dbReference type="Proteomes" id="UP000030643"/>
    </source>
</evidence>
<protein>
    <submittedName>
        <fullName evidence="5">Competence protein ComGA</fullName>
    </submittedName>
</protein>
<keyword evidence="2" id="KW-0547">Nucleotide-binding</keyword>
<dbReference type="SUPFAM" id="SSF52540">
    <property type="entry name" value="P-loop containing nucleoside triphosphate hydrolases"/>
    <property type="match status" value="1"/>
</dbReference>
<dbReference type="GO" id="GO:0005524">
    <property type="term" value="F:ATP binding"/>
    <property type="evidence" value="ECO:0007669"/>
    <property type="project" value="UniProtKB-KW"/>
</dbReference>